<keyword evidence="2" id="KW-1185">Reference proteome</keyword>
<gene>
    <name evidence="1" type="ORF">C1H46_010600</name>
</gene>
<accession>A0A540MZW0</accession>
<evidence type="ECO:0000313" key="2">
    <source>
        <dbReference type="Proteomes" id="UP000315295"/>
    </source>
</evidence>
<sequence>MARKLLLKPCPWRLTVARSRILSPLLFPAGSLRLTQCAQTPNIVQKNQRNKNKPIGFSPNPPKNLVSGAIRGFADAIDGCPEK</sequence>
<evidence type="ECO:0000313" key="1">
    <source>
        <dbReference type="EMBL" id="TQE03793.1"/>
    </source>
</evidence>
<name>A0A540MZW0_MALBA</name>
<organism evidence="1 2">
    <name type="scientific">Malus baccata</name>
    <name type="common">Siberian crab apple</name>
    <name type="synonym">Pyrus baccata</name>
    <dbReference type="NCBI Taxonomy" id="106549"/>
    <lineage>
        <taxon>Eukaryota</taxon>
        <taxon>Viridiplantae</taxon>
        <taxon>Streptophyta</taxon>
        <taxon>Embryophyta</taxon>
        <taxon>Tracheophyta</taxon>
        <taxon>Spermatophyta</taxon>
        <taxon>Magnoliopsida</taxon>
        <taxon>eudicotyledons</taxon>
        <taxon>Gunneridae</taxon>
        <taxon>Pentapetalae</taxon>
        <taxon>rosids</taxon>
        <taxon>fabids</taxon>
        <taxon>Rosales</taxon>
        <taxon>Rosaceae</taxon>
        <taxon>Amygdaloideae</taxon>
        <taxon>Maleae</taxon>
        <taxon>Malus</taxon>
    </lineage>
</organism>
<dbReference type="EMBL" id="VIEB01000150">
    <property type="protein sequence ID" value="TQE03793.1"/>
    <property type="molecule type" value="Genomic_DNA"/>
</dbReference>
<reference evidence="1 2" key="1">
    <citation type="journal article" date="2019" name="G3 (Bethesda)">
        <title>Sequencing of a Wild Apple (Malus baccata) Genome Unravels the Differences Between Cultivated and Wild Apple Species Regarding Disease Resistance and Cold Tolerance.</title>
        <authorList>
            <person name="Chen X."/>
        </authorList>
    </citation>
    <scope>NUCLEOTIDE SEQUENCE [LARGE SCALE GENOMIC DNA]</scope>
    <source>
        <strain evidence="2">cv. Shandingzi</strain>
        <tissue evidence="1">Leaves</tissue>
    </source>
</reference>
<comment type="caution">
    <text evidence="1">The sequence shown here is derived from an EMBL/GenBank/DDBJ whole genome shotgun (WGS) entry which is preliminary data.</text>
</comment>
<protein>
    <submittedName>
        <fullName evidence="1">Uncharacterized protein</fullName>
    </submittedName>
</protein>
<proteinExistence type="predicted"/>
<dbReference type="AlphaFoldDB" id="A0A540MZW0"/>
<dbReference type="Proteomes" id="UP000315295">
    <property type="component" value="Unassembled WGS sequence"/>
</dbReference>